<dbReference type="GO" id="GO:0005737">
    <property type="term" value="C:cytoplasm"/>
    <property type="evidence" value="ECO:0007669"/>
    <property type="project" value="TreeGrafter"/>
</dbReference>
<comment type="cofactor">
    <cofactor evidence="1">
        <name>FAD</name>
        <dbReference type="ChEBI" id="CHEBI:57692"/>
    </cofactor>
</comment>
<protein>
    <submittedName>
        <fullName evidence="7">Ferredoxin reductase</fullName>
    </submittedName>
</protein>
<dbReference type="PANTHER" id="PTHR43557">
    <property type="entry name" value="APOPTOSIS-INDUCING FACTOR 1"/>
    <property type="match status" value="1"/>
</dbReference>
<dbReference type="SUPFAM" id="SSF55424">
    <property type="entry name" value="FAD/NAD-linked reductases, dimerisation (C-terminal) domain"/>
    <property type="match status" value="1"/>
</dbReference>
<reference evidence="7" key="1">
    <citation type="submission" date="2020-02" db="EMBL/GenBank/DDBJ databases">
        <authorList>
            <person name="Meier V. D."/>
        </authorList>
    </citation>
    <scope>NUCLEOTIDE SEQUENCE</scope>
    <source>
        <strain evidence="7">AVDCRST_MAG08</strain>
    </source>
</reference>
<dbReference type="EMBL" id="CADCTG010000271">
    <property type="protein sequence ID" value="CAA9278268.1"/>
    <property type="molecule type" value="Genomic_DNA"/>
</dbReference>
<dbReference type="PRINTS" id="PR00411">
    <property type="entry name" value="PNDRDTASEI"/>
</dbReference>
<proteinExistence type="predicted"/>
<keyword evidence="3" id="KW-0274">FAD</keyword>
<feature type="domain" description="FAD/NAD(P)-binding" evidence="5">
    <location>
        <begin position="6"/>
        <end position="308"/>
    </location>
</feature>
<keyword evidence="2" id="KW-0285">Flavoprotein</keyword>
<accession>A0A6J4JG54</accession>
<dbReference type="GO" id="GO:0016651">
    <property type="term" value="F:oxidoreductase activity, acting on NAD(P)H"/>
    <property type="evidence" value="ECO:0007669"/>
    <property type="project" value="TreeGrafter"/>
</dbReference>
<dbReference type="InterPro" id="IPR023753">
    <property type="entry name" value="FAD/NAD-binding_dom"/>
</dbReference>
<evidence type="ECO:0000256" key="2">
    <source>
        <dbReference type="ARBA" id="ARBA00022630"/>
    </source>
</evidence>
<dbReference type="Gene3D" id="3.50.50.60">
    <property type="entry name" value="FAD/NAD(P)-binding domain"/>
    <property type="match status" value="2"/>
</dbReference>
<dbReference type="PANTHER" id="PTHR43557:SF2">
    <property type="entry name" value="RIESKE DOMAIN-CONTAINING PROTEIN-RELATED"/>
    <property type="match status" value="1"/>
</dbReference>
<dbReference type="SUPFAM" id="SSF51905">
    <property type="entry name" value="FAD/NAD(P)-binding domain"/>
    <property type="match status" value="2"/>
</dbReference>
<dbReference type="Pfam" id="PF14759">
    <property type="entry name" value="Reductase_C"/>
    <property type="match status" value="1"/>
</dbReference>
<dbReference type="PRINTS" id="PR00368">
    <property type="entry name" value="FADPNR"/>
</dbReference>
<dbReference type="Gene3D" id="3.30.390.30">
    <property type="match status" value="1"/>
</dbReference>
<evidence type="ECO:0000259" key="6">
    <source>
        <dbReference type="Pfam" id="PF14759"/>
    </source>
</evidence>
<dbReference type="InterPro" id="IPR028202">
    <property type="entry name" value="Reductase_C"/>
</dbReference>
<dbReference type="Pfam" id="PF07992">
    <property type="entry name" value="Pyr_redox_2"/>
    <property type="match status" value="1"/>
</dbReference>
<dbReference type="InterPro" id="IPR016156">
    <property type="entry name" value="FAD/NAD-linked_Rdtase_dimer_sf"/>
</dbReference>
<sequence length="417" mass="43431">MNRPGTVLVLGTGQAGFQVAASLREEKFDGRVVLVGDEPGLPYQRPPLSKAYLTGKADADAVRLRPDRFFAEHRLELRAGERAARIDRAGRRVVLASGEALPYDHLVLALGARNRALPVPGAELDGVVQLRTLGDAEGLRRRLETTREAVVVGAGFIGLEFAAVAAARGVAVTVVEAADRPMARSLSVAMSAFFRGAHERQGVRFVFGASVVRVLGGDGGGRATGVETADGRRFPGDLVLVGIGVVPNAELAADAGLAVADGIVVDERLETSDPAISAIGDCARHPCRFAAGAGPVRIESVQNAVDQARCVAARLAGRTAPYGAVPWFWSDQGASKLQIAGMAAPHDRAVVRGDPAGGAFSVFCFREGGLAGVESVNRPLDHVLARKLLANGADLAPEQAADPGFDLKARAGTPRAA</sequence>
<feature type="domain" description="Reductase C-terminal" evidence="6">
    <location>
        <begin position="327"/>
        <end position="409"/>
    </location>
</feature>
<evidence type="ECO:0000256" key="3">
    <source>
        <dbReference type="ARBA" id="ARBA00022827"/>
    </source>
</evidence>
<gene>
    <name evidence="7" type="ORF">AVDCRST_MAG08-3615</name>
</gene>
<dbReference type="InterPro" id="IPR036188">
    <property type="entry name" value="FAD/NAD-bd_sf"/>
</dbReference>
<keyword evidence="4" id="KW-0560">Oxidoreductase</keyword>
<dbReference type="AlphaFoldDB" id="A0A6J4JG54"/>
<name>A0A6J4JG54_9PROT</name>
<evidence type="ECO:0000259" key="5">
    <source>
        <dbReference type="Pfam" id="PF07992"/>
    </source>
</evidence>
<dbReference type="InterPro" id="IPR050446">
    <property type="entry name" value="FAD-oxidoreductase/Apoptosis"/>
</dbReference>
<organism evidence="7">
    <name type="scientific">uncultured Acetobacteraceae bacterium</name>
    <dbReference type="NCBI Taxonomy" id="169975"/>
    <lineage>
        <taxon>Bacteria</taxon>
        <taxon>Pseudomonadati</taxon>
        <taxon>Pseudomonadota</taxon>
        <taxon>Alphaproteobacteria</taxon>
        <taxon>Acetobacterales</taxon>
        <taxon>Acetobacteraceae</taxon>
        <taxon>environmental samples</taxon>
    </lineage>
</organism>
<evidence type="ECO:0000256" key="4">
    <source>
        <dbReference type="ARBA" id="ARBA00023002"/>
    </source>
</evidence>
<evidence type="ECO:0000313" key="7">
    <source>
        <dbReference type="EMBL" id="CAA9278268.1"/>
    </source>
</evidence>
<evidence type="ECO:0000256" key="1">
    <source>
        <dbReference type="ARBA" id="ARBA00001974"/>
    </source>
</evidence>